<evidence type="ECO:0000313" key="3">
    <source>
        <dbReference type="Proteomes" id="UP000299102"/>
    </source>
</evidence>
<evidence type="ECO:0000313" key="2">
    <source>
        <dbReference type="EMBL" id="GBP10069.1"/>
    </source>
</evidence>
<name>A0A4C1T6C9_EUMVA</name>
<sequence length="650" mass="72055">MIYLYVCIVSDTSDERSLLNVVAASVTTAISGVQPALGQCEGYEVQKNRQSELKVLWGAVYIPWEWGDLDLRQQLCFRSAATTDQESYFYRIERVRVYSLVAWVYVLVRQEPLSGQGRHRMLVFKIHNTLSASNHEGAGHPFKTLSRTVAVALVESGMDHVSVSNIKTSRCSFFQCKKKPTKKCIGSSGMELITSSAGLNHFLQIFGVPHRRQKHRVMAMKPVSLDYAPTLRPRRQIVPLGKNVIFVLSESLERKKPSFLFIIDFRPYLKEAAPQRLLMTSGLDSGARQISSIDPPAGWDIEAMKETHRHLKLFGRTHKTCRIVPYELNEVRAIGRIEACKQLFALPKDVRRCYSRKKLDLSKQSKDGKSEKCPQKKGALTMGMKMLDHILRKSRGIRSKNSVALNSYYAQHLVQNLHRQTTIYSDFINNANTTKQSLIGIRRRVGGGYNGIASLIIVAQTHPSSSALGSVKTIKARHGRCARADVSVTDSKTKPPLNNIQFANVHPTERHLRTLQFNRYSVAAGDRFVFVSQTRAGPSGQNPSVTIPPAPEHRRAARTNASPKSGLCFAGAGAGPVAARGAPRAACPYLRRIGGGMLKAGYSFALGLSNSIAPADGELSHTHTHIAGVTVVIHWTRCTHVLTPRPLAVH</sequence>
<gene>
    <name evidence="2" type="ORF">EVAR_77504_1</name>
</gene>
<proteinExistence type="predicted"/>
<dbReference type="EMBL" id="BGZK01000039">
    <property type="protein sequence ID" value="GBP10069.1"/>
    <property type="molecule type" value="Genomic_DNA"/>
</dbReference>
<dbReference type="AlphaFoldDB" id="A0A4C1T6C9"/>
<feature type="region of interest" description="Disordered" evidence="1">
    <location>
        <begin position="534"/>
        <end position="562"/>
    </location>
</feature>
<organism evidence="2 3">
    <name type="scientific">Eumeta variegata</name>
    <name type="common">Bagworm moth</name>
    <name type="synonym">Eumeta japonica</name>
    <dbReference type="NCBI Taxonomy" id="151549"/>
    <lineage>
        <taxon>Eukaryota</taxon>
        <taxon>Metazoa</taxon>
        <taxon>Ecdysozoa</taxon>
        <taxon>Arthropoda</taxon>
        <taxon>Hexapoda</taxon>
        <taxon>Insecta</taxon>
        <taxon>Pterygota</taxon>
        <taxon>Neoptera</taxon>
        <taxon>Endopterygota</taxon>
        <taxon>Lepidoptera</taxon>
        <taxon>Glossata</taxon>
        <taxon>Ditrysia</taxon>
        <taxon>Tineoidea</taxon>
        <taxon>Psychidae</taxon>
        <taxon>Oiketicinae</taxon>
        <taxon>Eumeta</taxon>
    </lineage>
</organism>
<evidence type="ECO:0000256" key="1">
    <source>
        <dbReference type="SAM" id="MobiDB-lite"/>
    </source>
</evidence>
<keyword evidence="3" id="KW-1185">Reference proteome</keyword>
<dbReference type="OrthoDB" id="7461976at2759"/>
<reference evidence="2 3" key="1">
    <citation type="journal article" date="2019" name="Commun. Biol.">
        <title>The bagworm genome reveals a unique fibroin gene that provides high tensile strength.</title>
        <authorList>
            <person name="Kono N."/>
            <person name="Nakamura H."/>
            <person name="Ohtoshi R."/>
            <person name="Tomita M."/>
            <person name="Numata K."/>
            <person name="Arakawa K."/>
        </authorList>
    </citation>
    <scope>NUCLEOTIDE SEQUENCE [LARGE SCALE GENOMIC DNA]</scope>
</reference>
<comment type="caution">
    <text evidence="2">The sequence shown here is derived from an EMBL/GenBank/DDBJ whole genome shotgun (WGS) entry which is preliminary data.</text>
</comment>
<dbReference type="Proteomes" id="UP000299102">
    <property type="component" value="Unassembled WGS sequence"/>
</dbReference>
<feature type="compositionally biased region" description="Polar residues" evidence="1">
    <location>
        <begin position="534"/>
        <end position="545"/>
    </location>
</feature>
<protein>
    <submittedName>
        <fullName evidence="2">Uncharacterized protein</fullName>
    </submittedName>
</protein>
<accession>A0A4C1T6C9</accession>